<name>A0A024TUF3_9STRA</name>
<feature type="transmembrane region" description="Helical" evidence="1">
    <location>
        <begin position="167"/>
        <end position="188"/>
    </location>
</feature>
<protein>
    <recommendedName>
        <fullName evidence="5">DUF4203 domain-containing protein</fullName>
    </recommendedName>
</protein>
<feature type="transmembrane region" description="Helical" evidence="1">
    <location>
        <begin position="200"/>
        <end position="219"/>
    </location>
</feature>
<dbReference type="GeneID" id="20086599"/>
<evidence type="ECO:0000313" key="2">
    <source>
        <dbReference type="EMBL" id="ETV97658.1"/>
    </source>
</evidence>
<organism evidence="2">
    <name type="scientific">Aphanomyces invadans</name>
    <dbReference type="NCBI Taxonomy" id="157072"/>
    <lineage>
        <taxon>Eukaryota</taxon>
        <taxon>Sar</taxon>
        <taxon>Stramenopiles</taxon>
        <taxon>Oomycota</taxon>
        <taxon>Saprolegniomycetes</taxon>
        <taxon>Saprolegniales</taxon>
        <taxon>Verrucalvaceae</taxon>
        <taxon>Aphanomyces</taxon>
    </lineage>
</organism>
<proteinExistence type="predicted"/>
<feature type="transmembrane region" description="Helical" evidence="1">
    <location>
        <begin position="89"/>
        <end position="106"/>
    </location>
</feature>
<keyword evidence="1" id="KW-0812">Transmembrane</keyword>
<keyword evidence="1" id="KW-1133">Transmembrane helix</keyword>
<feature type="transmembrane region" description="Helical" evidence="1">
    <location>
        <begin position="39"/>
        <end position="59"/>
    </location>
</feature>
<dbReference type="VEuPathDB" id="FungiDB:H310_09549"/>
<keyword evidence="4" id="KW-1185">Reference proteome</keyword>
<sequence length="240" mass="25153">MLPVFLHGSATSQHGHHPRVLSNAFKSFETIDSIAWNDLALVVSAMQLLLVLVGLIVTFRGMSAKRSSYFLATFMTFNVISVYSLHYCLVGFTVAFVVGTVVAFMAEPRIGAWAIGFGLGATVTDAFFTVLLGILDVPTTTELSWGIMAVVLAIGLICACHALNENALFLAVATSCTGAFAVSNSLVAAMDCMLPAPTTAAALAILLGAGGILMVGWIVHQKSAASIASTDPISSPIERI</sequence>
<dbReference type="EMBL" id="QUSY01000893">
    <property type="protein sequence ID" value="RHY26869.1"/>
    <property type="molecule type" value="Genomic_DNA"/>
</dbReference>
<feature type="transmembrane region" description="Helical" evidence="1">
    <location>
        <begin position="66"/>
        <end position="83"/>
    </location>
</feature>
<dbReference type="EMBL" id="KI913972">
    <property type="protein sequence ID" value="ETV97658.1"/>
    <property type="molecule type" value="Genomic_DNA"/>
</dbReference>
<dbReference type="AlphaFoldDB" id="A0A024TUF3"/>
<dbReference type="Proteomes" id="UP000285060">
    <property type="component" value="Unassembled WGS sequence"/>
</dbReference>
<gene>
    <name evidence="3" type="ORF">DYB32_007222</name>
    <name evidence="2" type="ORF">H310_09549</name>
</gene>
<feature type="transmembrane region" description="Helical" evidence="1">
    <location>
        <begin position="143"/>
        <end position="160"/>
    </location>
</feature>
<dbReference type="OrthoDB" id="10655624at2759"/>
<feature type="transmembrane region" description="Helical" evidence="1">
    <location>
        <begin position="113"/>
        <end position="137"/>
    </location>
</feature>
<accession>A0A024TUF3</accession>
<evidence type="ECO:0000256" key="1">
    <source>
        <dbReference type="SAM" id="Phobius"/>
    </source>
</evidence>
<dbReference type="RefSeq" id="XP_008873867.1">
    <property type="nucleotide sequence ID" value="XM_008875645.1"/>
</dbReference>
<reference evidence="2" key="1">
    <citation type="submission" date="2013-12" db="EMBL/GenBank/DDBJ databases">
        <title>The Genome Sequence of Aphanomyces invadans NJM9701.</title>
        <authorList>
            <consortium name="The Broad Institute Genomics Platform"/>
            <person name="Russ C."/>
            <person name="Tyler B."/>
            <person name="van West P."/>
            <person name="Dieguez-Uribeondo J."/>
            <person name="Young S.K."/>
            <person name="Zeng Q."/>
            <person name="Gargeya S."/>
            <person name="Fitzgerald M."/>
            <person name="Abouelleil A."/>
            <person name="Alvarado L."/>
            <person name="Chapman S.B."/>
            <person name="Gainer-Dewar J."/>
            <person name="Goldberg J."/>
            <person name="Griggs A."/>
            <person name="Gujja S."/>
            <person name="Hansen M."/>
            <person name="Howarth C."/>
            <person name="Imamovic A."/>
            <person name="Ireland A."/>
            <person name="Larimer J."/>
            <person name="McCowan C."/>
            <person name="Murphy C."/>
            <person name="Pearson M."/>
            <person name="Poon T.W."/>
            <person name="Priest M."/>
            <person name="Roberts A."/>
            <person name="Saif S."/>
            <person name="Shea T."/>
            <person name="Sykes S."/>
            <person name="Wortman J."/>
            <person name="Nusbaum C."/>
            <person name="Birren B."/>
        </authorList>
    </citation>
    <scope>NUCLEOTIDE SEQUENCE [LARGE SCALE GENOMIC DNA]</scope>
    <source>
        <strain evidence="2">NJM9701</strain>
    </source>
</reference>
<evidence type="ECO:0008006" key="5">
    <source>
        <dbReference type="Google" id="ProtNLM"/>
    </source>
</evidence>
<evidence type="ECO:0000313" key="4">
    <source>
        <dbReference type="Proteomes" id="UP000285060"/>
    </source>
</evidence>
<evidence type="ECO:0000313" key="3">
    <source>
        <dbReference type="EMBL" id="RHY26869.1"/>
    </source>
</evidence>
<reference evidence="3 4" key="2">
    <citation type="submission" date="2018-08" db="EMBL/GenBank/DDBJ databases">
        <title>Aphanomyces genome sequencing and annotation.</title>
        <authorList>
            <person name="Minardi D."/>
            <person name="Oidtmann B."/>
            <person name="Van Der Giezen M."/>
            <person name="Studholme D.J."/>
        </authorList>
    </citation>
    <scope>NUCLEOTIDE SEQUENCE [LARGE SCALE GENOMIC DNA]</scope>
    <source>
        <strain evidence="3 4">NJM0002</strain>
    </source>
</reference>
<keyword evidence="1" id="KW-0472">Membrane</keyword>